<keyword evidence="3" id="KW-1185">Reference proteome</keyword>
<organism evidence="2 3">
    <name type="scientific">Panicum virgatum</name>
    <name type="common">Blackwell switchgrass</name>
    <dbReference type="NCBI Taxonomy" id="38727"/>
    <lineage>
        <taxon>Eukaryota</taxon>
        <taxon>Viridiplantae</taxon>
        <taxon>Streptophyta</taxon>
        <taxon>Embryophyta</taxon>
        <taxon>Tracheophyta</taxon>
        <taxon>Spermatophyta</taxon>
        <taxon>Magnoliopsida</taxon>
        <taxon>Liliopsida</taxon>
        <taxon>Poales</taxon>
        <taxon>Poaceae</taxon>
        <taxon>PACMAD clade</taxon>
        <taxon>Panicoideae</taxon>
        <taxon>Panicodae</taxon>
        <taxon>Paniceae</taxon>
        <taxon>Panicinae</taxon>
        <taxon>Panicum</taxon>
        <taxon>Panicum sect. Hiantes</taxon>
    </lineage>
</organism>
<comment type="caution">
    <text evidence="2">The sequence shown here is derived from an EMBL/GenBank/DDBJ whole genome shotgun (WGS) entry which is preliminary data.</text>
</comment>
<feature type="compositionally biased region" description="Basic residues" evidence="1">
    <location>
        <begin position="55"/>
        <end position="65"/>
    </location>
</feature>
<feature type="region of interest" description="Disordered" evidence="1">
    <location>
        <begin position="1"/>
        <end position="117"/>
    </location>
</feature>
<proteinExistence type="predicted"/>
<evidence type="ECO:0000313" key="2">
    <source>
        <dbReference type="EMBL" id="KAG2598893.1"/>
    </source>
</evidence>
<accession>A0A8T0SPH1</accession>
<gene>
    <name evidence="2" type="ORF">PVAP13_5KG386100</name>
</gene>
<feature type="compositionally biased region" description="Basic residues" evidence="1">
    <location>
        <begin position="15"/>
        <end position="31"/>
    </location>
</feature>
<dbReference type="AlphaFoldDB" id="A0A8T0SPH1"/>
<dbReference type="EMBL" id="CM029045">
    <property type="protein sequence ID" value="KAG2598893.1"/>
    <property type="molecule type" value="Genomic_DNA"/>
</dbReference>
<dbReference type="Proteomes" id="UP000823388">
    <property type="component" value="Chromosome 5K"/>
</dbReference>
<reference evidence="2" key="1">
    <citation type="submission" date="2020-05" db="EMBL/GenBank/DDBJ databases">
        <title>WGS assembly of Panicum virgatum.</title>
        <authorList>
            <person name="Lovell J.T."/>
            <person name="Jenkins J."/>
            <person name="Shu S."/>
            <person name="Juenger T.E."/>
            <person name="Schmutz J."/>
        </authorList>
    </citation>
    <scope>NUCLEOTIDE SEQUENCE</scope>
    <source>
        <strain evidence="2">AP13</strain>
    </source>
</reference>
<name>A0A8T0SPH1_PANVG</name>
<evidence type="ECO:0000313" key="3">
    <source>
        <dbReference type="Proteomes" id="UP000823388"/>
    </source>
</evidence>
<sequence>MNPHIVPLSHSHEPVRRRRAHLRCAPVHRRSAGGVQRPSLFLTGESLRRQDHPRGRLAHTGHHPRGAGAAEDQPVGRDHRQWPGPPRGAGDHVRGRRLLHRAHQREADAIAGADAVH</sequence>
<evidence type="ECO:0000256" key="1">
    <source>
        <dbReference type="SAM" id="MobiDB-lite"/>
    </source>
</evidence>
<protein>
    <submittedName>
        <fullName evidence="2">Uncharacterized protein</fullName>
    </submittedName>
</protein>
<feature type="compositionally biased region" description="Basic residues" evidence="1">
    <location>
        <begin position="94"/>
        <end position="103"/>
    </location>
</feature>